<protein>
    <submittedName>
        <fullName evidence="4">Regulatory protein TenI</fullName>
    </submittedName>
</protein>
<evidence type="ECO:0000313" key="5">
    <source>
        <dbReference type="Proteomes" id="UP000239471"/>
    </source>
</evidence>
<dbReference type="OrthoDB" id="9815348at2"/>
<dbReference type="InterPro" id="IPR036206">
    <property type="entry name" value="ThiamineP_synth_sf"/>
</dbReference>
<evidence type="ECO:0000259" key="3">
    <source>
        <dbReference type="Pfam" id="PF02581"/>
    </source>
</evidence>
<sequence length="189" mass="20993">MKIIGVTNRKLCDDFYGRIAEISMMDLEYLILREKDLSYDDLKIMAKEIKKILVNSSIKLIINGNIKVAKDVEAGGIQLSFNHFSEGRSKDYEGIIGVSIHSLREAIDGEALGASYLLYGHVFETDCKKGVPPRGLVELKEICSKVKIPVYAIGGINEKNYNDVLDSGAYGVAIMSSLMKQPIFNDKII</sequence>
<dbReference type="CDD" id="cd00564">
    <property type="entry name" value="TMP_TenI"/>
    <property type="match status" value="1"/>
</dbReference>
<dbReference type="GO" id="GO:0009228">
    <property type="term" value="P:thiamine biosynthetic process"/>
    <property type="evidence" value="ECO:0007669"/>
    <property type="project" value="UniProtKB-KW"/>
</dbReference>
<keyword evidence="2" id="KW-0784">Thiamine biosynthesis</keyword>
<keyword evidence="5" id="KW-1185">Reference proteome</keyword>
<reference evidence="4 5" key="1">
    <citation type="submission" date="2018-03" db="EMBL/GenBank/DDBJ databases">
        <title>Genome sequence of Clostridium vincentii DSM 10228.</title>
        <authorList>
            <person name="Poehlein A."/>
            <person name="Daniel R."/>
        </authorList>
    </citation>
    <scope>NUCLEOTIDE SEQUENCE [LARGE SCALE GENOMIC DNA]</scope>
    <source>
        <strain evidence="4 5">DSM 10228</strain>
    </source>
</reference>
<dbReference type="Pfam" id="PF02581">
    <property type="entry name" value="TMP-TENI"/>
    <property type="match status" value="1"/>
</dbReference>
<comment type="caution">
    <text evidence="4">The sequence shown here is derived from an EMBL/GenBank/DDBJ whole genome shotgun (WGS) entry which is preliminary data.</text>
</comment>
<dbReference type="Proteomes" id="UP000239471">
    <property type="component" value="Unassembled WGS sequence"/>
</dbReference>
<evidence type="ECO:0000256" key="1">
    <source>
        <dbReference type="ARBA" id="ARBA00004948"/>
    </source>
</evidence>
<comment type="pathway">
    <text evidence="1">Cofactor biosynthesis; thiamine diphosphate biosynthesis.</text>
</comment>
<dbReference type="PANTHER" id="PTHR20857:SF15">
    <property type="entry name" value="THIAMINE-PHOSPHATE SYNTHASE"/>
    <property type="match status" value="1"/>
</dbReference>
<dbReference type="InterPro" id="IPR022998">
    <property type="entry name" value="ThiamineP_synth_TenI"/>
</dbReference>
<accession>A0A2T0BBH9</accession>
<dbReference type="GO" id="GO:0004789">
    <property type="term" value="F:thiamine-phosphate diphosphorylase activity"/>
    <property type="evidence" value="ECO:0007669"/>
    <property type="project" value="TreeGrafter"/>
</dbReference>
<feature type="domain" description="Thiamine phosphate synthase/TenI" evidence="3">
    <location>
        <begin position="5"/>
        <end position="177"/>
    </location>
</feature>
<proteinExistence type="predicted"/>
<dbReference type="AlphaFoldDB" id="A0A2T0BBH9"/>
<gene>
    <name evidence="4" type="primary">tenI</name>
    <name evidence="4" type="ORF">CLVI_26620</name>
</gene>
<dbReference type="PANTHER" id="PTHR20857">
    <property type="entry name" value="THIAMINE-PHOSPHATE PYROPHOSPHORYLASE"/>
    <property type="match status" value="1"/>
</dbReference>
<dbReference type="GO" id="GO:0005737">
    <property type="term" value="C:cytoplasm"/>
    <property type="evidence" value="ECO:0007669"/>
    <property type="project" value="TreeGrafter"/>
</dbReference>
<dbReference type="InterPro" id="IPR013785">
    <property type="entry name" value="Aldolase_TIM"/>
</dbReference>
<dbReference type="Gene3D" id="3.20.20.70">
    <property type="entry name" value="Aldolase class I"/>
    <property type="match status" value="1"/>
</dbReference>
<dbReference type="EMBL" id="PVXQ01000033">
    <property type="protein sequence ID" value="PRR81250.1"/>
    <property type="molecule type" value="Genomic_DNA"/>
</dbReference>
<evidence type="ECO:0000256" key="2">
    <source>
        <dbReference type="ARBA" id="ARBA00022977"/>
    </source>
</evidence>
<organism evidence="4 5">
    <name type="scientific">Clostridium vincentii</name>
    <dbReference type="NCBI Taxonomy" id="52704"/>
    <lineage>
        <taxon>Bacteria</taxon>
        <taxon>Bacillati</taxon>
        <taxon>Bacillota</taxon>
        <taxon>Clostridia</taxon>
        <taxon>Eubacteriales</taxon>
        <taxon>Clostridiaceae</taxon>
        <taxon>Clostridium</taxon>
    </lineage>
</organism>
<dbReference type="RefSeq" id="WP_106060581.1">
    <property type="nucleotide sequence ID" value="NZ_PVXQ01000033.1"/>
</dbReference>
<name>A0A2T0BBH9_9CLOT</name>
<evidence type="ECO:0000313" key="4">
    <source>
        <dbReference type="EMBL" id="PRR81250.1"/>
    </source>
</evidence>
<dbReference type="SUPFAM" id="SSF51391">
    <property type="entry name" value="Thiamin phosphate synthase"/>
    <property type="match status" value="1"/>
</dbReference>